<feature type="signal peptide" evidence="2">
    <location>
        <begin position="1"/>
        <end position="17"/>
    </location>
</feature>
<sequence>MSRGVRLGILLICLVQAERVFCWWAAQADTQKGFSPQGGGFGGSYPQNPPAEAPAHSGRGSLPYMKASGPSDSGAAASNKVPDRTRTSASAAATRVSSQRRSAAFRPSHFSSFPSERNGNNQRQLIPNFPASGTGGGGAPGPGFAPTEIHNIPQHFGGFAIRRLRAPADQKEVSGRKMMPFAPPTSHVAPQEPALVKQPSYVVPQEPALVKQPSYVVPSSRPRQAASYVAPQQPPYVAPQQPSFAAPSAAVLCGPPAAVLRGPPAAVVLGPPAAVQRGPPAAVLRGPPAAVALGPPATVLCGPPEAILRGPPAAILCGPPAAVLCGPSEAVLRGPPAAVLCGPPADVLRVPPAAVQRGPPAAVQRGPPAAVLRGPPAVVLCGPPAPVLCGPPAAVLRGPPAAVLCGPPAAVLCGPQAARCPLQAACFHRDPVDADLVGPAAVAGFWDEPFSFFELKQSVLIFCLLSSFKPV</sequence>
<dbReference type="GeneTree" id="ENSGT01140000284711"/>
<evidence type="ECO:0000256" key="2">
    <source>
        <dbReference type="SAM" id="SignalP"/>
    </source>
</evidence>
<reference evidence="3 4" key="1">
    <citation type="journal article" date="2021" name="G3 (Bethesda)">
        <title>Improved contiguity of the threespine stickleback genome using long-read sequencing.</title>
        <authorList>
            <person name="Nath S."/>
            <person name="Shaw D.E."/>
            <person name="White M.A."/>
        </authorList>
    </citation>
    <scope>NUCLEOTIDE SEQUENCE [LARGE SCALE GENOMIC DNA]</scope>
    <source>
        <strain evidence="3 4">Lake Benthic</strain>
    </source>
</reference>
<accession>A0AAQ4S8L1</accession>
<evidence type="ECO:0000256" key="1">
    <source>
        <dbReference type="SAM" id="MobiDB-lite"/>
    </source>
</evidence>
<organism evidence="3 4">
    <name type="scientific">Gasterosteus aculeatus aculeatus</name>
    <name type="common">three-spined stickleback</name>
    <dbReference type="NCBI Taxonomy" id="481459"/>
    <lineage>
        <taxon>Eukaryota</taxon>
        <taxon>Metazoa</taxon>
        <taxon>Chordata</taxon>
        <taxon>Craniata</taxon>
        <taxon>Vertebrata</taxon>
        <taxon>Euteleostomi</taxon>
        <taxon>Actinopterygii</taxon>
        <taxon>Neopterygii</taxon>
        <taxon>Teleostei</taxon>
        <taxon>Neoteleostei</taxon>
        <taxon>Acanthomorphata</taxon>
        <taxon>Eupercaria</taxon>
        <taxon>Perciformes</taxon>
        <taxon>Cottioidei</taxon>
        <taxon>Gasterosteales</taxon>
        <taxon>Gasterosteidae</taxon>
        <taxon>Gasterosteus</taxon>
    </lineage>
</organism>
<feature type="compositionally biased region" description="Low complexity" evidence="1">
    <location>
        <begin position="67"/>
        <end position="78"/>
    </location>
</feature>
<evidence type="ECO:0000313" key="3">
    <source>
        <dbReference type="Ensembl" id="ENSGACP00000072035.1"/>
    </source>
</evidence>
<feature type="compositionally biased region" description="Polar residues" evidence="1">
    <location>
        <begin position="109"/>
        <end position="125"/>
    </location>
</feature>
<keyword evidence="4" id="KW-1185">Reference proteome</keyword>
<reference evidence="3" key="2">
    <citation type="submission" date="2025-08" db="UniProtKB">
        <authorList>
            <consortium name="Ensembl"/>
        </authorList>
    </citation>
    <scope>IDENTIFICATION</scope>
</reference>
<proteinExistence type="predicted"/>
<keyword evidence="2" id="KW-0732">Signal</keyword>
<dbReference type="Ensembl" id="ENSGACT00000070406.1">
    <property type="protein sequence ID" value="ENSGACP00000072035.1"/>
    <property type="gene ID" value="ENSGACG00000028514.1"/>
</dbReference>
<dbReference type="AlphaFoldDB" id="A0AAQ4S8L1"/>
<feature type="region of interest" description="Disordered" evidence="1">
    <location>
        <begin position="35"/>
        <end position="151"/>
    </location>
</feature>
<dbReference type="RefSeq" id="XP_040045395.1">
    <property type="nucleotide sequence ID" value="XM_040189461.1"/>
</dbReference>
<feature type="compositionally biased region" description="Low complexity" evidence="1">
    <location>
        <begin position="87"/>
        <end position="104"/>
    </location>
</feature>
<name>A0AAQ4S8L1_GASAC</name>
<dbReference type="KEGG" id="gat:120826873"/>
<feature type="chain" id="PRO_5042826214" evidence="2">
    <location>
        <begin position="18"/>
        <end position="471"/>
    </location>
</feature>
<protein>
    <submittedName>
        <fullName evidence="3">Uncharacterized protein</fullName>
    </submittedName>
</protein>
<dbReference type="GeneID" id="120826873"/>
<dbReference type="Proteomes" id="UP000007635">
    <property type="component" value="Chromosome X"/>
</dbReference>
<evidence type="ECO:0000313" key="4">
    <source>
        <dbReference type="Proteomes" id="UP000007635"/>
    </source>
</evidence>
<reference evidence="3" key="3">
    <citation type="submission" date="2025-09" db="UniProtKB">
        <authorList>
            <consortium name="Ensembl"/>
        </authorList>
    </citation>
    <scope>IDENTIFICATION</scope>
</reference>